<feature type="compositionally biased region" description="Polar residues" evidence="1">
    <location>
        <begin position="125"/>
        <end position="143"/>
    </location>
</feature>
<dbReference type="InterPro" id="IPR011990">
    <property type="entry name" value="TPR-like_helical_dom_sf"/>
</dbReference>
<reference evidence="2" key="1">
    <citation type="submission" date="2020-11" db="EMBL/GenBank/DDBJ databases">
        <authorList>
            <person name="Tran Van P."/>
        </authorList>
    </citation>
    <scope>NUCLEOTIDE SEQUENCE</scope>
</reference>
<feature type="region of interest" description="Disordered" evidence="1">
    <location>
        <begin position="185"/>
        <end position="214"/>
    </location>
</feature>
<dbReference type="GO" id="GO:0000127">
    <property type="term" value="C:transcription factor TFIIIC complex"/>
    <property type="evidence" value="ECO:0007669"/>
    <property type="project" value="TreeGrafter"/>
</dbReference>
<dbReference type="InterPro" id="IPR039340">
    <property type="entry name" value="Tfc4/TFIIIC-102/Sfc4"/>
</dbReference>
<sequence>MGAGMVAHSVCRATAEPQVVDSLRMGASTTKQALNQPCMDPATILELRSLGLYPPASTTITELASVPLPTITGDAADASLSTSVPSDLAHDDLTLRYVRGEITYREFSELMDPGSEEEGEDDLDWSSSSQQGPVLRQLETSHGSQSTIRLLDMKMEQEGAGVAGGPFEKGGFSYEEEKEEEYEKKMGQEQSQVAQKKSSEGKVRAGKGGVTRRKGRRLPPVLQGLLGEANLRFARGNSEEAITMCLEVVRQAPYAPESFQTLSMIYEEIGDAKQSLHHALIAAHLTDERSTEAAEEWARLGDLSVDQGDVEQAKDCYRRAAAADPSNADYHFMVANLLCQLDQRNAAFSFYKQIMLKRPCAQDPDVRFRTMREMARIQHDLGHKLQAREALESAFKEVPEAAGLGDVNLYCELLLEDKDYQVCLELLASRCRVRFEPALPFDPARKPDVHLPPTGLPVDLRVKLGLCLMALGWKESYQDILDPLMKEPSDNVADLFFDVGEGFTKRGLHHLAIPFFQKLLSSERFGSVCPSALVRYVSAAGAWLLYGKCLEECHRKQDAITAYAKVVHLVPEHAEARIALSRVQKDLGMTDEAITTLTQVEEGPMDEGLLYQRCNLLFAKEGRKTEFIDAAKLFLSRHFAEIKSLEDLDEILKCRLKPRGETSWWREKFQVNPSTEAIHLHSRGINVLSGNNALQAGAYKYALGDYFAVFRQDPSQPLLSLLIGTVYLVLAHQRRQDSRTARHTFIPQGLAFLNHYLEERGECQESQYNMGRAMLQIGLPHIALHYLKRALTLPPAVPGDPNLDMTQEIAFTISLLYQRAKNYDVARMYLIKYCTI</sequence>
<evidence type="ECO:0000313" key="2">
    <source>
        <dbReference type="EMBL" id="CAD7224361.1"/>
    </source>
</evidence>
<dbReference type="SMART" id="SM00028">
    <property type="entry name" value="TPR"/>
    <property type="match status" value="7"/>
</dbReference>
<dbReference type="PANTHER" id="PTHR23082:SF0">
    <property type="entry name" value="GENERAL TRANSCRIPTION FACTOR 3C POLYPEPTIDE 3"/>
    <property type="match status" value="1"/>
</dbReference>
<evidence type="ECO:0000256" key="1">
    <source>
        <dbReference type="SAM" id="MobiDB-lite"/>
    </source>
</evidence>
<accession>A0A7R8W3W2</accession>
<protein>
    <submittedName>
        <fullName evidence="2">Uncharacterized protein</fullName>
    </submittedName>
</protein>
<dbReference type="EMBL" id="OB660356">
    <property type="protein sequence ID" value="CAD7224361.1"/>
    <property type="molecule type" value="Genomic_DNA"/>
</dbReference>
<dbReference type="OrthoDB" id="151490at2759"/>
<dbReference type="GO" id="GO:0006383">
    <property type="term" value="P:transcription by RNA polymerase III"/>
    <property type="evidence" value="ECO:0007669"/>
    <property type="project" value="InterPro"/>
</dbReference>
<dbReference type="PANTHER" id="PTHR23082">
    <property type="entry name" value="TRANSCRIPTION INITIATION FACTOR IIIC TFIIIC , POLYPEPTIDE 3-RELATED"/>
    <property type="match status" value="1"/>
</dbReference>
<proteinExistence type="predicted"/>
<dbReference type="SUPFAM" id="SSF48452">
    <property type="entry name" value="TPR-like"/>
    <property type="match status" value="3"/>
</dbReference>
<organism evidence="2">
    <name type="scientific">Cyprideis torosa</name>
    <dbReference type="NCBI Taxonomy" id="163714"/>
    <lineage>
        <taxon>Eukaryota</taxon>
        <taxon>Metazoa</taxon>
        <taxon>Ecdysozoa</taxon>
        <taxon>Arthropoda</taxon>
        <taxon>Crustacea</taxon>
        <taxon>Oligostraca</taxon>
        <taxon>Ostracoda</taxon>
        <taxon>Podocopa</taxon>
        <taxon>Podocopida</taxon>
        <taxon>Cytherocopina</taxon>
        <taxon>Cytheroidea</taxon>
        <taxon>Cytherideidae</taxon>
        <taxon>Cyprideis</taxon>
    </lineage>
</organism>
<dbReference type="InterPro" id="IPR019734">
    <property type="entry name" value="TPR_rpt"/>
</dbReference>
<name>A0A7R8W3W2_9CRUS</name>
<feature type="compositionally biased region" description="Acidic residues" evidence="1">
    <location>
        <begin position="114"/>
        <end position="124"/>
    </location>
</feature>
<dbReference type="AlphaFoldDB" id="A0A7R8W3W2"/>
<gene>
    <name evidence="2" type="ORF">CTOB1V02_LOCUS2326</name>
</gene>
<feature type="region of interest" description="Disordered" evidence="1">
    <location>
        <begin position="108"/>
        <end position="143"/>
    </location>
</feature>
<dbReference type="Gene3D" id="1.25.40.10">
    <property type="entry name" value="Tetratricopeptide repeat domain"/>
    <property type="match status" value="3"/>
</dbReference>
<dbReference type="Pfam" id="PF13428">
    <property type="entry name" value="TPR_14"/>
    <property type="match status" value="1"/>
</dbReference>
<dbReference type="PROSITE" id="PS50005">
    <property type="entry name" value="TPR"/>
    <property type="match status" value="1"/>
</dbReference>